<proteinExistence type="predicted"/>
<organism evidence="2 3">
    <name type="scientific">Pseudobacillus wudalianchiensis</name>
    <dbReference type="NCBI Taxonomy" id="1743143"/>
    <lineage>
        <taxon>Bacteria</taxon>
        <taxon>Bacillati</taxon>
        <taxon>Bacillota</taxon>
        <taxon>Bacilli</taxon>
        <taxon>Bacillales</taxon>
        <taxon>Bacillaceae</taxon>
        <taxon>Pseudobacillus</taxon>
    </lineage>
</organism>
<evidence type="ECO:0008006" key="4">
    <source>
        <dbReference type="Google" id="ProtNLM"/>
    </source>
</evidence>
<name>A0A1B9AMJ9_9BACI</name>
<gene>
    <name evidence="2" type="ORF">A8F95_10335</name>
</gene>
<evidence type="ECO:0000256" key="1">
    <source>
        <dbReference type="SAM" id="MobiDB-lite"/>
    </source>
</evidence>
<comment type="caution">
    <text evidence="2">The sequence shown here is derived from an EMBL/GenBank/DDBJ whole genome shotgun (WGS) entry which is preliminary data.</text>
</comment>
<protein>
    <recommendedName>
        <fullName evidence="4">Spore germination protein</fullName>
    </recommendedName>
</protein>
<keyword evidence="3" id="KW-1185">Reference proteome</keyword>
<dbReference type="EMBL" id="MAYT01000027">
    <property type="protein sequence ID" value="OCA85079.1"/>
    <property type="molecule type" value="Genomic_DNA"/>
</dbReference>
<feature type="region of interest" description="Disordered" evidence="1">
    <location>
        <begin position="60"/>
        <end position="81"/>
    </location>
</feature>
<evidence type="ECO:0000313" key="2">
    <source>
        <dbReference type="EMBL" id="OCA85079.1"/>
    </source>
</evidence>
<evidence type="ECO:0000313" key="3">
    <source>
        <dbReference type="Proteomes" id="UP000092578"/>
    </source>
</evidence>
<reference evidence="3" key="1">
    <citation type="submission" date="2016-05" db="EMBL/GenBank/DDBJ databases">
        <authorList>
            <person name="Liu B."/>
            <person name="Wang J."/>
            <person name="Zhu Y."/>
            <person name="Liu G."/>
            <person name="Chen Q."/>
            <person name="Chen Z."/>
            <person name="Lan J."/>
            <person name="Che J."/>
            <person name="Ge C."/>
            <person name="Shi H."/>
            <person name="Pan Z."/>
            <person name="Liu X."/>
        </authorList>
    </citation>
    <scope>NUCLEOTIDE SEQUENCE [LARGE SCALE GENOMIC DNA]</scope>
    <source>
        <strain evidence="3">FJAT-27215</strain>
    </source>
</reference>
<accession>A0A1B9AMJ9</accession>
<dbReference type="RefSeq" id="WP_065411050.1">
    <property type="nucleotide sequence ID" value="NZ_MAYT01000027.1"/>
</dbReference>
<dbReference type="AlphaFoldDB" id="A0A1B9AMJ9"/>
<sequence length="81" mass="8377">MAIAFTLGSINVNSQNTNSAISIGENQLPGWAAHRKVNNGMGFQAGNVFNAGNTMGVNDPDAIDGMMNNQNISPSAQGQAL</sequence>
<dbReference type="Proteomes" id="UP000092578">
    <property type="component" value="Unassembled WGS sequence"/>
</dbReference>
<feature type="compositionally biased region" description="Polar residues" evidence="1">
    <location>
        <begin position="67"/>
        <end position="81"/>
    </location>
</feature>